<dbReference type="AlphaFoldDB" id="A0A3S9B552"/>
<dbReference type="Pfam" id="PF03171">
    <property type="entry name" value="2OG-FeII_Oxy"/>
    <property type="match status" value="1"/>
</dbReference>
<dbReference type="OrthoDB" id="21825at2"/>
<name>A0A3S9B552_9HYPH</name>
<dbReference type="EMBL" id="CP032509">
    <property type="protein sequence ID" value="AZN72047.1"/>
    <property type="molecule type" value="Genomic_DNA"/>
</dbReference>
<organism evidence="7 8">
    <name type="scientific">Georhizobium profundi</name>
    <dbReference type="NCBI Taxonomy" id="2341112"/>
    <lineage>
        <taxon>Bacteria</taxon>
        <taxon>Pseudomonadati</taxon>
        <taxon>Pseudomonadota</taxon>
        <taxon>Alphaproteobacteria</taxon>
        <taxon>Hyphomicrobiales</taxon>
        <taxon>Rhizobiaceae</taxon>
        <taxon>Georhizobium</taxon>
    </lineage>
</organism>
<dbReference type="PRINTS" id="PR00682">
    <property type="entry name" value="IPNSYNTHASE"/>
</dbReference>
<keyword evidence="4 5" id="KW-0408">Iron</keyword>
<sequence length="354" mass="39163">MASASTAFTSLPLIDVSGLYSDKSSDRIAVADRLGKAAREVGFFYVTGHRVDGEMRARLLDQTKRFFAQPVERKMDVYIGNSTNHRGYVPEGEEVLVGGKRDKKEALDLGRDLPADHADVVAGTPMIGPNQWPELDGFREDITAYYDAVFELGRRLLTGFALALGKEEGFFQRFVTRPPSQLRLLHYPFDATAEDVQGFGAHTDYECFTLLLPTAPGLEVMNGEGAWVDVPLVPDAFVVNIGDMMEVWTNGQFVATSHRVRKVQEERYSFPLFFACDYDTVVAPLDELIAPGDAPRFEPIRAGEHLFAQTVQSFTYLRERLARGEIVLPKNAKALSSFGQAARHDAPTGKAGHG</sequence>
<dbReference type="Gene3D" id="2.60.120.330">
    <property type="entry name" value="B-lactam Antibiotic, Isopenicillin N Synthase, Chain"/>
    <property type="match status" value="1"/>
</dbReference>
<keyword evidence="3 5" id="KW-0560">Oxidoreductase</keyword>
<dbReference type="PANTHER" id="PTHR10209">
    <property type="entry name" value="OXIDOREDUCTASE, 2OG-FE II OXYGENASE FAMILY PROTEIN"/>
    <property type="match status" value="1"/>
</dbReference>
<dbReference type="InterPro" id="IPR026992">
    <property type="entry name" value="DIOX_N"/>
</dbReference>
<keyword evidence="8" id="KW-1185">Reference proteome</keyword>
<dbReference type="GO" id="GO:0046872">
    <property type="term" value="F:metal ion binding"/>
    <property type="evidence" value="ECO:0007669"/>
    <property type="project" value="UniProtKB-KW"/>
</dbReference>
<comment type="similarity">
    <text evidence="1 5">Belongs to the iron/ascorbate-dependent oxidoreductase family.</text>
</comment>
<gene>
    <name evidence="7" type="ORF">D5400_12850</name>
</gene>
<accession>A0A3S9B552</accession>
<dbReference type="Proteomes" id="UP000268192">
    <property type="component" value="Chromosome"/>
</dbReference>
<dbReference type="SUPFAM" id="SSF51197">
    <property type="entry name" value="Clavaminate synthase-like"/>
    <property type="match status" value="1"/>
</dbReference>
<dbReference type="InterPro" id="IPR005123">
    <property type="entry name" value="Oxoglu/Fe-dep_dioxygenase_dom"/>
</dbReference>
<dbReference type="RefSeq" id="WP_126010361.1">
    <property type="nucleotide sequence ID" value="NZ_CP032509.1"/>
</dbReference>
<feature type="domain" description="Fe2OG dioxygenase" evidence="6">
    <location>
        <begin position="178"/>
        <end position="276"/>
    </location>
</feature>
<dbReference type="GO" id="GO:0016491">
    <property type="term" value="F:oxidoreductase activity"/>
    <property type="evidence" value="ECO:0007669"/>
    <property type="project" value="UniProtKB-KW"/>
</dbReference>
<evidence type="ECO:0000259" key="6">
    <source>
        <dbReference type="PROSITE" id="PS51471"/>
    </source>
</evidence>
<evidence type="ECO:0000256" key="2">
    <source>
        <dbReference type="ARBA" id="ARBA00022723"/>
    </source>
</evidence>
<evidence type="ECO:0000256" key="5">
    <source>
        <dbReference type="RuleBase" id="RU003682"/>
    </source>
</evidence>
<evidence type="ECO:0000256" key="1">
    <source>
        <dbReference type="ARBA" id="ARBA00008056"/>
    </source>
</evidence>
<evidence type="ECO:0000313" key="7">
    <source>
        <dbReference type="EMBL" id="AZN72047.1"/>
    </source>
</evidence>
<dbReference type="PANTHER" id="PTHR10209:SF881">
    <property type="entry name" value="FI07970P-RELATED"/>
    <property type="match status" value="1"/>
</dbReference>
<evidence type="ECO:0000256" key="4">
    <source>
        <dbReference type="ARBA" id="ARBA00023004"/>
    </source>
</evidence>
<protein>
    <submittedName>
        <fullName evidence="7">Isopenicillin N synthase family oxygenase</fullName>
    </submittedName>
</protein>
<dbReference type="InterPro" id="IPR044861">
    <property type="entry name" value="IPNS-like_FE2OG_OXY"/>
</dbReference>
<dbReference type="PROSITE" id="PS51471">
    <property type="entry name" value="FE2OG_OXY"/>
    <property type="match status" value="1"/>
</dbReference>
<dbReference type="Pfam" id="PF14226">
    <property type="entry name" value="DIOX_N"/>
    <property type="match status" value="1"/>
</dbReference>
<evidence type="ECO:0000256" key="3">
    <source>
        <dbReference type="ARBA" id="ARBA00023002"/>
    </source>
</evidence>
<evidence type="ECO:0000313" key="8">
    <source>
        <dbReference type="Proteomes" id="UP000268192"/>
    </source>
</evidence>
<proteinExistence type="inferred from homology"/>
<dbReference type="InterPro" id="IPR027443">
    <property type="entry name" value="IPNS-like_sf"/>
</dbReference>
<dbReference type="KEGG" id="abaw:D5400_12850"/>
<keyword evidence="2 5" id="KW-0479">Metal-binding</keyword>
<reference evidence="7 8" key="1">
    <citation type="submission" date="2018-09" db="EMBL/GenBank/DDBJ databases">
        <title>Marinorhizobium profundi gen. nov., sp. nov., isolated from a deep-sea sediment sample from the New Britain Trench and proposal of Marinorhizobiaceae fam. nov. in the order Rhizobiales of the class Alphaproteobacteria.</title>
        <authorList>
            <person name="Cao J."/>
        </authorList>
    </citation>
    <scope>NUCLEOTIDE SEQUENCE [LARGE SCALE GENOMIC DNA]</scope>
    <source>
        <strain evidence="7 8">WS11</strain>
    </source>
</reference>